<dbReference type="InterPro" id="IPR050149">
    <property type="entry name" value="Collagen_superfamily"/>
</dbReference>
<evidence type="ECO:0000256" key="1">
    <source>
        <dbReference type="SAM" id="MobiDB-lite"/>
    </source>
</evidence>
<feature type="compositionally biased region" description="Basic and acidic residues" evidence="1">
    <location>
        <begin position="251"/>
        <end position="261"/>
    </location>
</feature>
<reference evidence="2" key="1">
    <citation type="submission" date="2022-03" db="EMBL/GenBank/DDBJ databases">
        <authorList>
            <person name="Tunstrom K."/>
        </authorList>
    </citation>
    <scope>NUCLEOTIDE SEQUENCE</scope>
</reference>
<evidence type="ECO:0000313" key="2">
    <source>
        <dbReference type="EMBL" id="CAH2085129.1"/>
    </source>
</evidence>
<dbReference type="GO" id="GO:0005615">
    <property type="term" value="C:extracellular space"/>
    <property type="evidence" value="ECO:0007669"/>
    <property type="project" value="TreeGrafter"/>
</dbReference>
<gene>
    <name evidence="2" type="ORF">EEDITHA_LOCUS1636</name>
</gene>
<dbReference type="InterPro" id="IPR008160">
    <property type="entry name" value="Collagen"/>
</dbReference>
<protein>
    <submittedName>
        <fullName evidence="2">Uncharacterized protein</fullName>
    </submittedName>
</protein>
<feature type="compositionally biased region" description="Pro residues" evidence="1">
    <location>
        <begin position="197"/>
        <end position="207"/>
    </location>
</feature>
<feature type="compositionally biased region" description="Pro residues" evidence="1">
    <location>
        <begin position="227"/>
        <end position="248"/>
    </location>
</feature>
<dbReference type="PANTHER" id="PTHR24023:SF1113">
    <property type="entry name" value="COLLAGEN ALPHA-2(IX) CHAIN-LIKE ISOFORM X1"/>
    <property type="match status" value="1"/>
</dbReference>
<dbReference type="GO" id="GO:0030020">
    <property type="term" value="F:extracellular matrix structural constituent conferring tensile strength"/>
    <property type="evidence" value="ECO:0007669"/>
    <property type="project" value="TreeGrafter"/>
</dbReference>
<accession>A0AAU9TC19</accession>
<feature type="compositionally biased region" description="Basic and acidic residues" evidence="1">
    <location>
        <begin position="123"/>
        <end position="139"/>
    </location>
</feature>
<dbReference type="AlphaFoldDB" id="A0AAU9TC19"/>
<dbReference type="PANTHER" id="PTHR24023">
    <property type="entry name" value="COLLAGEN ALPHA"/>
    <property type="match status" value="1"/>
</dbReference>
<dbReference type="GO" id="GO:0031012">
    <property type="term" value="C:extracellular matrix"/>
    <property type="evidence" value="ECO:0007669"/>
    <property type="project" value="TreeGrafter"/>
</dbReference>
<dbReference type="Pfam" id="PF01391">
    <property type="entry name" value="Collagen"/>
    <property type="match status" value="2"/>
</dbReference>
<feature type="compositionally biased region" description="Low complexity" evidence="1">
    <location>
        <begin position="209"/>
        <end position="222"/>
    </location>
</feature>
<dbReference type="EMBL" id="CAKOGL010000004">
    <property type="protein sequence ID" value="CAH2085129.1"/>
    <property type="molecule type" value="Genomic_DNA"/>
</dbReference>
<name>A0AAU9TC19_EUPED</name>
<sequence length="343" mass="34460">MNRDDAQAGLTQFARGGAALAAGARLGSLDYQNVRRVRSRDLTSSLCRHADADQYFSNSRSLVFFAHLPYLSHVRSLFSGPPGPPGKRGKKGKKGDPGEPGPPGLMGAPGKNGFPGPIGLDGPKGDPGRPGDKGQKGEHGNPGFDVFAAVKGVKRSVDNFKMHPYTTAEIIAVKGLQAAGHNISAQSIIQLKGEPGEPGPPGSPGPPGAEGIAGAEGRVGPAGAPGPAGPAGPPGPVGPIGPVGPPGPAGHKGDKGDKGERGFTTTLKGDSFPTGIIEGPPGPPGPPGTEGARGERGAAGAPGPPGERGARGKRGKRVTWRITSAALFCSASRFSYSPRALPS</sequence>
<comment type="caution">
    <text evidence="2">The sequence shown here is derived from an EMBL/GenBank/DDBJ whole genome shotgun (WGS) entry which is preliminary data.</text>
</comment>
<dbReference type="Proteomes" id="UP001153954">
    <property type="component" value="Unassembled WGS sequence"/>
</dbReference>
<dbReference type="GO" id="GO:0030198">
    <property type="term" value="P:extracellular matrix organization"/>
    <property type="evidence" value="ECO:0007669"/>
    <property type="project" value="TreeGrafter"/>
</dbReference>
<evidence type="ECO:0000313" key="3">
    <source>
        <dbReference type="Proteomes" id="UP001153954"/>
    </source>
</evidence>
<proteinExistence type="predicted"/>
<feature type="region of interest" description="Disordered" evidence="1">
    <location>
        <begin position="191"/>
        <end position="317"/>
    </location>
</feature>
<feature type="region of interest" description="Disordered" evidence="1">
    <location>
        <begin position="77"/>
        <end position="144"/>
    </location>
</feature>
<organism evidence="2 3">
    <name type="scientific">Euphydryas editha</name>
    <name type="common">Edith's checkerspot</name>
    <dbReference type="NCBI Taxonomy" id="104508"/>
    <lineage>
        <taxon>Eukaryota</taxon>
        <taxon>Metazoa</taxon>
        <taxon>Ecdysozoa</taxon>
        <taxon>Arthropoda</taxon>
        <taxon>Hexapoda</taxon>
        <taxon>Insecta</taxon>
        <taxon>Pterygota</taxon>
        <taxon>Neoptera</taxon>
        <taxon>Endopterygota</taxon>
        <taxon>Lepidoptera</taxon>
        <taxon>Glossata</taxon>
        <taxon>Ditrysia</taxon>
        <taxon>Papilionoidea</taxon>
        <taxon>Nymphalidae</taxon>
        <taxon>Nymphalinae</taxon>
        <taxon>Euphydryas</taxon>
    </lineage>
</organism>
<keyword evidence="3" id="KW-1185">Reference proteome</keyword>